<dbReference type="InterPro" id="IPR014721">
    <property type="entry name" value="Ribsml_uS5_D2-typ_fold_subgr"/>
</dbReference>
<dbReference type="SUPFAM" id="SSF54211">
    <property type="entry name" value="Ribosomal protein S5 domain 2-like"/>
    <property type="match status" value="1"/>
</dbReference>
<dbReference type="InterPro" id="IPR006204">
    <property type="entry name" value="GHMP_kinase_N_dom"/>
</dbReference>
<comment type="caution">
    <text evidence="6">The sequence shown here is derived from an EMBL/GenBank/DDBJ whole genome shotgun (WGS) entry which is preliminary data.</text>
</comment>
<dbReference type="Proteomes" id="UP000246278">
    <property type="component" value="Unassembled WGS sequence"/>
</dbReference>
<keyword evidence="1" id="KW-0808">Transferase</keyword>
<evidence type="ECO:0000256" key="3">
    <source>
        <dbReference type="ARBA" id="ARBA00022777"/>
    </source>
</evidence>
<evidence type="ECO:0000256" key="2">
    <source>
        <dbReference type="ARBA" id="ARBA00022741"/>
    </source>
</evidence>
<dbReference type="Pfam" id="PF00288">
    <property type="entry name" value="GHMP_kinases_N"/>
    <property type="match status" value="1"/>
</dbReference>
<sequence>MFFVFAVLRIRGFKVSGFVDFKTSSWVMLQNEKRFTGVCHGTVGEIIQGPFHINRNISISVISLHARKFSWVHFMNSDCDNIEHVAKEKPRSMKAIDLYGALHKTKRPKGEWGFYSELVTGKGMSSSTADIVATIRCLDKINGRVTDQKSVSKILKGIERSDSVFINRYALYLSDMQQTVRTFSSKPQLHCYYIDEGGRVETEGTYELLLMHYRKKLREYSRNLDSAISAFDNRDYRRLAECATQSAILSQNVLPKKNLDSFLNYKEHFGADGIFVAHTGTLIGYLYARNPLETMVADVAAFARSLGHQIQYTQAGF</sequence>
<keyword evidence="4" id="KW-0067">ATP-binding</keyword>
<evidence type="ECO:0000313" key="6">
    <source>
        <dbReference type="EMBL" id="PWW81046.1"/>
    </source>
</evidence>
<gene>
    <name evidence="6" type="ORF">CR164_12330</name>
</gene>
<proteinExistence type="predicted"/>
<dbReference type="EMBL" id="PDNZ01000011">
    <property type="protein sequence ID" value="PWW81046.1"/>
    <property type="molecule type" value="Genomic_DNA"/>
</dbReference>
<dbReference type="Gene3D" id="3.30.230.10">
    <property type="match status" value="1"/>
</dbReference>
<evidence type="ECO:0000259" key="5">
    <source>
        <dbReference type="Pfam" id="PF00288"/>
    </source>
</evidence>
<dbReference type="GO" id="GO:0005524">
    <property type="term" value="F:ATP binding"/>
    <property type="evidence" value="ECO:0007669"/>
    <property type="project" value="UniProtKB-KW"/>
</dbReference>
<keyword evidence="2" id="KW-0547">Nucleotide-binding</keyword>
<keyword evidence="7" id="KW-1185">Reference proteome</keyword>
<evidence type="ECO:0000256" key="4">
    <source>
        <dbReference type="ARBA" id="ARBA00022840"/>
    </source>
</evidence>
<keyword evidence="3" id="KW-0418">Kinase</keyword>
<name>A0A317T6E5_9CHLB</name>
<accession>A0A317T6E5</accession>
<organism evidence="6 7">
    <name type="scientific">Prosthecochloris marina</name>
    <dbReference type="NCBI Taxonomy" id="2017681"/>
    <lineage>
        <taxon>Bacteria</taxon>
        <taxon>Pseudomonadati</taxon>
        <taxon>Chlorobiota</taxon>
        <taxon>Chlorobiia</taxon>
        <taxon>Chlorobiales</taxon>
        <taxon>Chlorobiaceae</taxon>
        <taxon>Prosthecochloris</taxon>
    </lineage>
</organism>
<dbReference type="PANTHER" id="PTHR43527">
    <property type="entry name" value="4-DIPHOSPHOCYTIDYL-2-C-METHYL-D-ERYTHRITOL KINASE, CHLOROPLASTIC"/>
    <property type="match status" value="1"/>
</dbReference>
<protein>
    <recommendedName>
        <fullName evidence="5">GHMP kinase N-terminal domain-containing protein</fullName>
    </recommendedName>
</protein>
<dbReference type="AlphaFoldDB" id="A0A317T6E5"/>
<reference evidence="7" key="1">
    <citation type="submission" date="2017-10" db="EMBL/GenBank/DDBJ databases">
        <authorList>
            <person name="Gaisin V.A."/>
            <person name="Rysina M.S."/>
            <person name="Grouzdev D.S."/>
        </authorList>
    </citation>
    <scope>NUCLEOTIDE SEQUENCE [LARGE SCALE GENOMIC DNA]</scope>
    <source>
        <strain evidence="7">V1</strain>
    </source>
</reference>
<dbReference type="GO" id="GO:0050515">
    <property type="term" value="F:4-(cytidine 5'-diphospho)-2-C-methyl-D-erythritol kinase activity"/>
    <property type="evidence" value="ECO:0007669"/>
    <property type="project" value="TreeGrafter"/>
</dbReference>
<feature type="domain" description="GHMP kinase N-terminal" evidence="5">
    <location>
        <begin position="108"/>
        <end position="160"/>
    </location>
</feature>
<evidence type="ECO:0000256" key="1">
    <source>
        <dbReference type="ARBA" id="ARBA00022679"/>
    </source>
</evidence>
<evidence type="ECO:0000313" key="7">
    <source>
        <dbReference type="Proteomes" id="UP000246278"/>
    </source>
</evidence>
<dbReference type="PANTHER" id="PTHR43527:SF1">
    <property type="entry name" value="L-THREONINE KINASE"/>
    <property type="match status" value="1"/>
</dbReference>
<dbReference type="InterPro" id="IPR020568">
    <property type="entry name" value="Ribosomal_Su5_D2-typ_SF"/>
</dbReference>